<comment type="pathway">
    <text evidence="2">Protein modification; protein ubiquitination.</text>
</comment>
<evidence type="ECO:0000313" key="20">
    <source>
        <dbReference type="Proteomes" id="UP000186922"/>
    </source>
</evidence>
<evidence type="ECO:0000256" key="4">
    <source>
        <dbReference type="ARBA" id="ARBA00022679"/>
    </source>
</evidence>
<evidence type="ECO:0000256" key="6">
    <source>
        <dbReference type="ARBA" id="ARBA00022723"/>
    </source>
</evidence>
<dbReference type="SUPFAM" id="SSF57850">
    <property type="entry name" value="RING/U-box"/>
    <property type="match status" value="1"/>
</dbReference>
<dbReference type="FunFam" id="3.30.40.10:FF:000824">
    <property type="entry name" value="E3 ubiquitin-protein ligase RNF13"/>
    <property type="match status" value="1"/>
</dbReference>
<keyword evidence="10 16" id="KW-1133">Transmembrane helix</keyword>
<dbReference type="InterPro" id="IPR046450">
    <property type="entry name" value="PA_dom_sf"/>
</dbReference>
<dbReference type="InterPro" id="IPR051653">
    <property type="entry name" value="E3_ligase_sorting_rcpt"/>
</dbReference>
<gene>
    <name evidence="19" type="primary">RvY_02026-1</name>
    <name evidence="19" type="synonym">RvY_02026.1</name>
    <name evidence="19" type="ORF">RvY_02026</name>
</gene>
<comment type="subcellular location">
    <subcellularLocation>
        <location evidence="13">Endomembrane system</location>
        <topology evidence="13">Single-pass type I membrane protein</topology>
    </subcellularLocation>
</comment>
<dbReference type="OrthoDB" id="8062037at2759"/>
<evidence type="ECO:0000256" key="1">
    <source>
        <dbReference type="ARBA" id="ARBA00000900"/>
    </source>
</evidence>
<dbReference type="AlphaFoldDB" id="A0A1D1UID0"/>
<evidence type="ECO:0000259" key="18">
    <source>
        <dbReference type="PROSITE" id="PS50089"/>
    </source>
</evidence>
<evidence type="ECO:0000256" key="11">
    <source>
        <dbReference type="ARBA" id="ARBA00023136"/>
    </source>
</evidence>
<evidence type="ECO:0000256" key="2">
    <source>
        <dbReference type="ARBA" id="ARBA00004906"/>
    </source>
</evidence>
<dbReference type="SMART" id="SM00184">
    <property type="entry name" value="RING"/>
    <property type="match status" value="1"/>
</dbReference>
<keyword evidence="4" id="KW-0808">Transferase</keyword>
<name>A0A1D1UID0_RAMVA</name>
<feature type="signal peptide" evidence="17">
    <location>
        <begin position="1"/>
        <end position="21"/>
    </location>
</feature>
<keyword evidence="11 16" id="KW-0472">Membrane</keyword>
<keyword evidence="5 16" id="KW-0812">Transmembrane</keyword>
<evidence type="ECO:0000256" key="3">
    <source>
        <dbReference type="ARBA" id="ARBA00012483"/>
    </source>
</evidence>
<evidence type="ECO:0000256" key="5">
    <source>
        <dbReference type="ARBA" id="ARBA00022692"/>
    </source>
</evidence>
<dbReference type="PANTHER" id="PTHR47168">
    <property type="entry name" value="RING ZINC FINGER DOMAIN SUPERFAMILY PROTEIN-RELATED"/>
    <property type="match status" value="1"/>
</dbReference>
<evidence type="ECO:0000256" key="15">
    <source>
        <dbReference type="SAM" id="MobiDB-lite"/>
    </source>
</evidence>
<proteinExistence type="predicted"/>
<evidence type="ECO:0000256" key="16">
    <source>
        <dbReference type="SAM" id="Phobius"/>
    </source>
</evidence>
<dbReference type="CDD" id="cd02123">
    <property type="entry name" value="PA_C_RZF_like"/>
    <property type="match status" value="1"/>
</dbReference>
<evidence type="ECO:0000256" key="7">
    <source>
        <dbReference type="ARBA" id="ARBA00022729"/>
    </source>
</evidence>
<dbReference type="Pfam" id="PF02225">
    <property type="entry name" value="PA"/>
    <property type="match status" value="1"/>
</dbReference>
<dbReference type="Gene3D" id="3.50.30.30">
    <property type="match status" value="1"/>
</dbReference>
<keyword evidence="8 14" id="KW-0863">Zinc-finger</keyword>
<dbReference type="GO" id="GO:0008270">
    <property type="term" value="F:zinc ion binding"/>
    <property type="evidence" value="ECO:0007669"/>
    <property type="project" value="UniProtKB-KW"/>
</dbReference>
<keyword evidence="6" id="KW-0479">Metal-binding</keyword>
<dbReference type="STRING" id="947166.A0A1D1UID0"/>
<evidence type="ECO:0000313" key="19">
    <source>
        <dbReference type="EMBL" id="GAU89479.1"/>
    </source>
</evidence>
<evidence type="ECO:0000256" key="17">
    <source>
        <dbReference type="SAM" id="SignalP"/>
    </source>
</evidence>
<dbReference type="SUPFAM" id="SSF52025">
    <property type="entry name" value="PA domain"/>
    <property type="match status" value="1"/>
</dbReference>
<dbReference type="GO" id="GO:0012505">
    <property type="term" value="C:endomembrane system"/>
    <property type="evidence" value="ECO:0007669"/>
    <property type="project" value="UniProtKB-SubCell"/>
</dbReference>
<comment type="caution">
    <text evidence="19">The sequence shown here is derived from an EMBL/GenBank/DDBJ whole genome shotgun (WGS) entry which is preliminary data.</text>
</comment>
<dbReference type="InterPro" id="IPR044744">
    <property type="entry name" value="ZNRF4/RNF13/RNF167_PA"/>
</dbReference>
<sequence length="416" mass="46325">MASSLEILLTTLTVIWRTVYCDILVIGGPKNDTMYKFAAMPASFGPEIPGEGVEGYLILAEPLTACQYVLPPPDTNNTYDWILLIKRGQCDFDRKVLNAQRAGYAAAIVYNNGSQTLVPMSGSREKDIGIPAVFVSYRDGIFLSADFLYSPLVDNPYYVVITPEYPVISLNAILLPFAIVVGICFFVLTMVLVAKYWRDRRRRRRHRLPRSQLKKLTIRKFKKGEGNDVCAICLEEFEEGDKCRVLPCHHQYHCKCIDPWLLNNRRVCPVCKRKVIPGDSSDDEATVQSSNVTPHRSSSNISESTPLLTASPQPGQSSLPLQNDMLVTQANPPLLVNVEFLSDDEDYDGDTEEAHDNAGMLHDEAYPAACGVVHTVPVTFEELPAKESLVVTETVKVEEEPDVPLISLTDTKTVNL</sequence>
<evidence type="ECO:0000256" key="10">
    <source>
        <dbReference type="ARBA" id="ARBA00022989"/>
    </source>
</evidence>
<evidence type="ECO:0000256" key="14">
    <source>
        <dbReference type="PROSITE-ProRule" id="PRU00175"/>
    </source>
</evidence>
<dbReference type="Pfam" id="PF13639">
    <property type="entry name" value="zf-RING_2"/>
    <property type="match status" value="1"/>
</dbReference>
<feature type="compositionally biased region" description="Polar residues" evidence="15">
    <location>
        <begin position="286"/>
        <end position="318"/>
    </location>
</feature>
<accession>A0A1D1UID0</accession>
<reference evidence="19 20" key="1">
    <citation type="journal article" date="2016" name="Nat. Commun.">
        <title>Extremotolerant tardigrade genome and improved radiotolerance of human cultured cells by tardigrade-unique protein.</title>
        <authorList>
            <person name="Hashimoto T."/>
            <person name="Horikawa D.D."/>
            <person name="Saito Y."/>
            <person name="Kuwahara H."/>
            <person name="Kozuka-Hata H."/>
            <person name="Shin-I T."/>
            <person name="Minakuchi Y."/>
            <person name="Ohishi K."/>
            <person name="Motoyama A."/>
            <person name="Aizu T."/>
            <person name="Enomoto A."/>
            <person name="Kondo K."/>
            <person name="Tanaka S."/>
            <person name="Hara Y."/>
            <person name="Koshikawa S."/>
            <person name="Sagara H."/>
            <person name="Miura T."/>
            <person name="Yokobori S."/>
            <person name="Miyagawa K."/>
            <person name="Suzuki Y."/>
            <person name="Kubo T."/>
            <person name="Oyama M."/>
            <person name="Kohara Y."/>
            <person name="Fujiyama A."/>
            <person name="Arakawa K."/>
            <person name="Katayama T."/>
            <person name="Toyoda A."/>
            <person name="Kunieda T."/>
        </authorList>
    </citation>
    <scope>NUCLEOTIDE SEQUENCE [LARGE SCALE GENOMIC DNA]</scope>
    <source>
        <strain evidence="19 20">YOKOZUNA-1</strain>
    </source>
</reference>
<keyword evidence="12" id="KW-0325">Glycoprotein</keyword>
<dbReference type="Gene3D" id="3.30.40.10">
    <property type="entry name" value="Zinc/RING finger domain, C3HC4 (zinc finger)"/>
    <property type="match status" value="1"/>
</dbReference>
<protein>
    <recommendedName>
        <fullName evidence="3">RING-type E3 ubiquitin transferase</fullName>
        <ecNumber evidence="3">2.3.2.27</ecNumber>
    </recommendedName>
</protein>
<dbReference type="PROSITE" id="PS50089">
    <property type="entry name" value="ZF_RING_2"/>
    <property type="match status" value="1"/>
</dbReference>
<evidence type="ECO:0000256" key="9">
    <source>
        <dbReference type="ARBA" id="ARBA00022833"/>
    </source>
</evidence>
<evidence type="ECO:0000256" key="12">
    <source>
        <dbReference type="ARBA" id="ARBA00023180"/>
    </source>
</evidence>
<dbReference type="GO" id="GO:0061630">
    <property type="term" value="F:ubiquitin protein ligase activity"/>
    <property type="evidence" value="ECO:0007669"/>
    <property type="project" value="UniProtKB-EC"/>
</dbReference>
<dbReference type="Proteomes" id="UP000186922">
    <property type="component" value="Unassembled WGS sequence"/>
</dbReference>
<feature type="region of interest" description="Disordered" evidence="15">
    <location>
        <begin position="280"/>
        <end position="318"/>
    </location>
</feature>
<evidence type="ECO:0000256" key="13">
    <source>
        <dbReference type="ARBA" id="ARBA00046288"/>
    </source>
</evidence>
<dbReference type="GO" id="GO:0005737">
    <property type="term" value="C:cytoplasm"/>
    <property type="evidence" value="ECO:0007669"/>
    <property type="project" value="UniProtKB-ARBA"/>
</dbReference>
<keyword evidence="9" id="KW-0862">Zinc</keyword>
<comment type="catalytic activity">
    <reaction evidence="1">
        <text>S-ubiquitinyl-[E2 ubiquitin-conjugating enzyme]-L-cysteine + [acceptor protein]-L-lysine = [E2 ubiquitin-conjugating enzyme]-L-cysteine + N(6)-ubiquitinyl-[acceptor protein]-L-lysine.</text>
        <dbReference type="EC" id="2.3.2.27"/>
    </reaction>
</comment>
<dbReference type="PANTHER" id="PTHR47168:SF1">
    <property type="entry name" value="OS02G0798600 PROTEIN"/>
    <property type="match status" value="1"/>
</dbReference>
<dbReference type="InterPro" id="IPR001841">
    <property type="entry name" value="Znf_RING"/>
</dbReference>
<dbReference type="InterPro" id="IPR013083">
    <property type="entry name" value="Znf_RING/FYVE/PHD"/>
</dbReference>
<organism evidence="19 20">
    <name type="scientific">Ramazzottius varieornatus</name>
    <name type="common">Water bear</name>
    <name type="synonym">Tardigrade</name>
    <dbReference type="NCBI Taxonomy" id="947166"/>
    <lineage>
        <taxon>Eukaryota</taxon>
        <taxon>Metazoa</taxon>
        <taxon>Ecdysozoa</taxon>
        <taxon>Tardigrada</taxon>
        <taxon>Eutardigrada</taxon>
        <taxon>Parachela</taxon>
        <taxon>Hypsibioidea</taxon>
        <taxon>Ramazzottiidae</taxon>
        <taxon>Ramazzottius</taxon>
    </lineage>
</organism>
<feature type="domain" description="RING-type" evidence="18">
    <location>
        <begin position="230"/>
        <end position="272"/>
    </location>
</feature>
<feature type="chain" id="PRO_5008897256" description="RING-type E3 ubiquitin transferase" evidence="17">
    <location>
        <begin position="22"/>
        <end position="416"/>
    </location>
</feature>
<dbReference type="EC" id="2.3.2.27" evidence="3"/>
<keyword evidence="7 17" id="KW-0732">Signal</keyword>
<dbReference type="FunFam" id="3.50.30.30:FF:000026">
    <property type="entry name" value="E3 ubiquitin-protein ligase RNF13"/>
    <property type="match status" value="1"/>
</dbReference>
<feature type="transmembrane region" description="Helical" evidence="16">
    <location>
        <begin position="173"/>
        <end position="197"/>
    </location>
</feature>
<dbReference type="EMBL" id="BDGG01000001">
    <property type="protein sequence ID" value="GAU89479.1"/>
    <property type="molecule type" value="Genomic_DNA"/>
</dbReference>
<evidence type="ECO:0000256" key="8">
    <source>
        <dbReference type="ARBA" id="ARBA00022771"/>
    </source>
</evidence>
<dbReference type="InterPro" id="IPR003137">
    <property type="entry name" value="PA_domain"/>
</dbReference>
<keyword evidence="20" id="KW-1185">Reference proteome</keyword>